<evidence type="ECO:0000256" key="1">
    <source>
        <dbReference type="ARBA" id="ARBA00022679"/>
    </source>
</evidence>
<dbReference type="Pfam" id="PF02709">
    <property type="entry name" value="Glyco_transf_7C"/>
    <property type="match status" value="1"/>
</dbReference>
<evidence type="ECO:0000313" key="5">
    <source>
        <dbReference type="Proteomes" id="UP000199628"/>
    </source>
</evidence>
<dbReference type="InterPro" id="IPR029044">
    <property type="entry name" value="Nucleotide-diphossugar_trans"/>
</dbReference>
<dbReference type="Proteomes" id="UP000199628">
    <property type="component" value="Unassembled WGS sequence"/>
</dbReference>
<dbReference type="EMBL" id="FMZV01000006">
    <property type="protein sequence ID" value="SDD24626.1"/>
    <property type="molecule type" value="Genomic_DNA"/>
</dbReference>
<dbReference type="PANTHER" id="PTHR43646">
    <property type="entry name" value="GLYCOSYLTRANSFERASE"/>
    <property type="match status" value="1"/>
</dbReference>
<dbReference type="OrthoDB" id="8416156at2"/>
<dbReference type="STRING" id="639004.SAMN04488239_10619"/>
<dbReference type="Gene3D" id="3.90.550.10">
    <property type="entry name" value="Spore Coat Polysaccharide Biosynthesis Protein SpsA, Chain A"/>
    <property type="match status" value="1"/>
</dbReference>
<reference evidence="5" key="1">
    <citation type="submission" date="2016-10" db="EMBL/GenBank/DDBJ databases">
        <authorList>
            <person name="Varghese N."/>
            <person name="Submissions S."/>
        </authorList>
    </citation>
    <scope>NUCLEOTIDE SEQUENCE [LARGE SCALE GENOMIC DNA]</scope>
    <source>
        <strain evidence="5">CGMCC 1.9108</strain>
    </source>
</reference>
<accession>A0A1G6T7T7</accession>
<protein>
    <submittedName>
        <fullName evidence="4">Glycosyltransferase, GT2 family</fullName>
    </submittedName>
</protein>
<evidence type="ECO:0000313" key="4">
    <source>
        <dbReference type="EMBL" id="SDD24626.1"/>
    </source>
</evidence>
<evidence type="ECO:0000259" key="2">
    <source>
        <dbReference type="Pfam" id="PF00535"/>
    </source>
</evidence>
<feature type="domain" description="Galactosyltransferase C-terminal" evidence="3">
    <location>
        <begin position="147"/>
        <end position="195"/>
    </location>
</feature>
<sequence>MSGSVDLVLIGRNEGDRLARALRAARGQARRLIYVDSGSTDGSVAAARAAGALVVELDMSVPFSAARARNAGFEAAQAKDPAPFVQFIDGDCALVPGWLEAGEARLRQDDRLGLVTGWRSEIAPEVSLYNRICDHEWRRPAGPIVACGGDMMVRAEAFRQVGGFNPAVIAAEDDDFCLRLAEAGWALERLPLEMTRHDAAMTRFAQWWRRAVRAGHGFAQVGALHPGHFRVERRRVLAYGLLLPLIALIGASHGPAVPLLVAALYTLSWQRSVRGLQAEGMAPGEARRQAAFLTLSKFPNLLGMGKYWLTRLARRSPKIIEYQ</sequence>
<dbReference type="InterPro" id="IPR001173">
    <property type="entry name" value="Glyco_trans_2-like"/>
</dbReference>
<dbReference type="Pfam" id="PF00535">
    <property type="entry name" value="Glycos_transf_2"/>
    <property type="match status" value="1"/>
</dbReference>
<name>A0A1G6T7T7_9RHOB</name>
<keyword evidence="5" id="KW-1185">Reference proteome</keyword>
<proteinExistence type="predicted"/>
<organism evidence="4 5">
    <name type="scientific">Ruegeria marina</name>
    <dbReference type="NCBI Taxonomy" id="639004"/>
    <lineage>
        <taxon>Bacteria</taxon>
        <taxon>Pseudomonadati</taxon>
        <taxon>Pseudomonadota</taxon>
        <taxon>Alphaproteobacteria</taxon>
        <taxon>Rhodobacterales</taxon>
        <taxon>Roseobacteraceae</taxon>
        <taxon>Ruegeria</taxon>
    </lineage>
</organism>
<dbReference type="InterPro" id="IPR027791">
    <property type="entry name" value="Galactosyl_T_C"/>
</dbReference>
<evidence type="ECO:0000259" key="3">
    <source>
        <dbReference type="Pfam" id="PF02709"/>
    </source>
</evidence>
<gene>
    <name evidence="4" type="ORF">SAMN04488239_10619</name>
</gene>
<dbReference type="AlphaFoldDB" id="A0A1G6T7T7"/>
<dbReference type="PANTHER" id="PTHR43646:SF6">
    <property type="entry name" value="PRE-MYCOFACTOCIN GLYCOSYLTRANSFERASE"/>
    <property type="match status" value="1"/>
</dbReference>
<keyword evidence="1 4" id="KW-0808">Transferase</keyword>
<dbReference type="RefSeq" id="WP_093030630.1">
    <property type="nucleotide sequence ID" value="NZ_FMZV01000006.1"/>
</dbReference>
<feature type="domain" description="Glycosyltransferase 2-like" evidence="2">
    <location>
        <begin position="12"/>
        <end position="122"/>
    </location>
</feature>
<dbReference type="SUPFAM" id="SSF53448">
    <property type="entry name" value="Nucleotide-diphospho-sugar transferases"/>
    <property type="match status" value="1"/>
</dbReference>
<dbReference type="GO" id="GO:0016740">
    <property type="term" value="F:transferase activity"/>
    <property type="evidence" value="ECO:0007669"/>
    <property type="project" value="UniProtKB-KW"/>
</dbReference>